<accession>A0ABA7IXC4</accession>
<feature type="region of interest" description="Disordered" evidence="1">
    <location>
        <begin position="245"/>
        <end position="427"/>
    </location>
</feature>
<feature type="region of interest" description="Disordered" evidence="1">
    <location>
        <begin position="164"/>
        <end position="224"/>
    </location>
</feature>
<evidence type="ECO:0000313" key="2">
    <source>
        <dbReference type="Ensembl" id="ENSMUSP00000160058.1"/>
    </source>
</evidence>
<feature type="compositionally biased region" description="Low complexity" evidence="1">
    <location>
        <begin position="263"/>
        <end position="390"/>
    </location>
</feature>
<feature type="compositionally biased region" description="Polar residues" evidence="1">
    <location>
        <begin position="39"/>
        <end position="48"/>
    </location>
</feature>
<feature type="compositionally biased region" description="Polar residues" evidence="1">
    <location>
        <begin position="75"/>
        <end position="88"/>
    </location>
</feature>
<evidence type="ECO:0000313" key="3">
    <source>
        <dbReference type="MGI" id="MGI:3648921"/>
    </source>
</evidence>
<reference evidence="2" key="3">
    <citation type="submission" date="2025-08" db="UniProtKB">
        <authorList>
            <consortium name="Ensembl"/>
        </authorList>
    </citation>
    <scope>IDENTIFICATION</scope>
    <source>
        <strain evidence="2">C57BL/6J</strain>
    </source>
</reference>
<dbReference type="GeneTree" id="ENSGT00730000112586"/>
<feature type="compositionally biased region" description="Gly residues" evidence="1">
    <location>
        <begin position="52"/>
        <end position="66"/>
    </location>
</feature>
<feature type="compositionally biased region" description="Basic and acidic residues" evidence="1">
    <location>
        <begin position="23"/>
        <end position="34"/>
    </location>
</feature>
<sequence length="427" mass="44149">MAAAGGGVKSVAGEDLAVPFDPEGSRGPDIELGHGRPLTRSQRGVSQTPKGQKGGQGGQGGKGNKGLNGPPPPQTQSSSKGKQPSQNLRAERAGGPPLPGARAAPTRSQPQPSSSRSSGLSSSHHFERSVGNLEAPESTLISTTATAAATSLGFVAFHQALHTGAGPRSHVPGSSHAGRDPSTPAGQEWPQARAHEEDDDSDGDDSEDPRGSSSTEGLVLRSRVVPHPSSAAEVVFLEACPETQRASWNLHPRPTARVPVAHSSSTRSRSQRGSSHATPSQGRSTRSSSQRGSSSATLSRGRSTSSSSQRGSSPATPSRGRSTRSSSQRGSSHATPSRGRSTRSSSQRGSSHATPSRGRSTRSSSQRGSSHATLSRGRSTSSSSQRGSSRITPSRGRSTRSSFQIRSSLIRVSQSSCNRPAVPRRAS</sequence>
<reference evidence="2 4" key="1">
    <citation type="journal article" date="2009" name="PLoS Biol.">
        <title>Lineage-specific biology revealed by a finished genome assembly of the mouse.</title>
        <authorList>
            <consortium name="Mouse Genome Sequencing Consortium"/>
            <person name="Church D.M."/>
            <person name="Goodstadt L."/>
            <person name="Hillier L.W."/>
            <person name="Zody M.C."/>
            <person name="Goldstein S."/>
            <person name="She X."/>
            <person name="Bult C.J."/>
            <person name="Agarwala R."/>
            <person name="Cherry J.L."/>
            <person name="DiCuccio M."/>
            <person name="Hlavina W."/>
            <person name="Kapustin Y."/>
            <person name="Meric P."/>
            <person name="Maglott D."/>
            <person name="Birtle Z."/>
            <person name="Marques A.C."/>
            <person name="Graves T."/>
            <person name="Zhou S."/>
            <person name="Teague B."/>
            <person name="Potamousis K."/>
            <person name="Churas C."/>
            <person name="Place M."/>
            <person name="Herschleb J."/>
            <person name="Runnheim R."/>
            <person name="Forrest D."/>
            <person name="Amos-Landgraf J."/>
            <person name="Schwartz D.C."/>
            <person name="Cheng Z."/>
            <person name="Lindblad-Toh K."/>
            <person name="Eichler E.E."/>
            <person name="Ponting C.P."/>
        </authorList>
    </citation>
    <scope>NUCLEOTIDE SEQUENCE [LARGE SCALE GENOMIC DNA]</scope>
    <source>
        <strain evidence="2 4">C57BL/6J</strain>
    </source>
</reference>
<dbReference type="Ensembl" id="ENSMUST00000112755.5">
    <property type="protein sequence ID" value="ENSMUSP00000160058.1"/>
    <property type="gene ID" value="ENSMUSG00000079374.5"/>
</dbReference>
<feature type="compositionally biased region" description="Acidic residues" evidence="1">
    <location>
        <begin position="197"/>
        <end position="207"/>
    </location>
</feature>
<feature type="region of interest" description="Disordered" evidence="1">
    <location>
        <begin position="1"/>
        <end position="134"/>
    </location>
</feature>
<evidence type="ECO:0000256" key="1">
    <source>
        <dbReference type="SAM" id="MobiDB-lite"/>
    </source>
</evidence>
<gene>
    <name evidence="2 3" type="primary">Gm8334</name>
</gene>
<evidence type="ECO:0000313" key="4">
    <source>
        <dbReference type="Proteomes" id="UP000000589"/>
    </source>
</evidence>
<dbReference type="PANTHER" id="PTHR22467:SF1">
    <property type="entry name" value="EZH INHIBITORY PROTEIN"/>
    <property type="match status" value="1"/>
</dbReference>
<dbReference type="Proteomes" id="UP000000589">
    <property type="component" value="Chromosome X"/>
</dbReference>
<dbReference type="AlphaFoldDB" id="A0ABA7IXC4"/>
<reference evidence="2 4" key="2">
    <citation type="journal article" date="2011" name="PLoS Biol.">
        <title>Modernizing reference genome assemblies.</title>
        <authorList>
            <person name="Church D.M."/>
            <person name="Schneider V.A."/>
            <person name="Graves T."/>
            <person name="Auger K."/>
            <person name="Cunningham F."/>
            <person name="Bouk N."/>
            <person name="Chen H.C."/>
            <person name="Agarwala R."/>
            <person name="McLaren W.M."/>
            <person name="Ritchie G.R."/>
            <person name="Albracht D."/>
            <person name="Kremitzki M."/>
            <person name="Rock S."/>
            <person name="Kotkiewicz H."/>
            <person name="Kremitzki C."/>
            <person name="Wollam A."/>
            <person name="Trani L."/>
            <person name="Fulton L."/>
            <person name="Fulton R."/>
            <person name="Matthews L."/>
            <person name="Whitehead S."/>
            <person name="Chow W."/>
            <person name="Torrance J."/>
            <person name="Dunn M."/>
            <person name="Harden G."/>
            <person name="Threadgold G."/>
            <person name="Wood J."/>
            <person name="Collins J."/>
            <person name="Heath P."/>
            <person name="Griffiths G."/>
            <person name="Pelan S."/>
            <person name="Grafham D."/>
            <person name="Eichler E.E."/>
            <person name="Weinstock G."/>
            <person name="Mardis E.R."/>
            <person name="Wilson R.K."/>
            <person name="Howe K."/>
            <person name="Flicek P."/>
            <person name="Hubbard T."/>
        </authorList>
    </citation>
    <scope>NUCLEOTIDE SEQUENCE [LARGE SCALE GENOMIC DNA]</scope>
    <source>
        <strain evidence="2 4">C57BL/6J</strain>
    </source>
</reference>
<protein>
    <submittedName>
        <fullName evidence="2">Predicted gene 8334</fullName>
    </submittedName>
</protein>
<dbReference type="PANTHER" id="PTHR22467">
    <property type="entry name" value="EZH INHIBITORY PROTEIN-RELATED"/>
    <property type="match status" value="1"/>
</dbReference>
<keyword evidence="4" id="KW-1185">Reference proteome</keyword>
<dbReference type="InterPro" id="IPR052882">
    <property type="entry name" value="EZH_Inhibitor"/>
</dbReference>
<dbReference type="MGI" id="MGI:3648921">
    <property type="gene designation" value="Gm8334"/>
</dbReference>
<reference evidence="2" key="4">
    <citation type="submission" date="2025-09" db="UniProtKB">
        <authorList>
            <consortium name="Ensembl"/>
        </authorList>
    </citation>
    <scope>IDENTIFICATION</scope>
    <source>
        <strain evidence="2">C57BL/6J</strain>
    </source>
</reference>
<organism evidence="2 4">
    <name type="scientific">Mus musculus</name>
    <name type="common">Mouse</name>
    <dbReference type="NCBI Taxonomy" id="10090"/>
    <lineage>
        <taxon>Eukaryota</taxon>
        <taxon>Metazoa</taxon>
        <taxon>Chordata</taxon>
        <taxon>Craniata</taxon>
        <taxon>Vertebrata</taxon>
        <taxon>Euteleostomi</taxon>
        <taxon>Mammalia</taxon>
        <taxon>Eutheria</taxon>
        <taxon>Euarchontoglires</taxon>
        <taxon>Glires</taxon>
        <taxon>Rodentia</taxon>
        <taxon>Myomorpha</taxon>
        <taxon>Muroidea</taxon>
        <taxon>Muridae</taxon>
        <taxon>Murinae</taxon>
        <taxon>Mus</taxon>
        <taxon>Mus</taxon>
    </lineage>
</organism>
<proteinExistence type="predicted"/>
<name>A0ABA7IXC4_MOUSE</name>
<feature type="compositionally biased region" description="Polar residues" evidence="1">
    <location>
        <begin position="391"/>
        <end position="418"/>
    </location>
</feature>
<feature type="compositionally biased region" description="Low complexity" evidence="1">
    <location>
        <begin position="100"/>
        <end position="123"/>
    </location>
</feature>